<dbReference type="AlphaFoldDB" id="A0A9Q1C6Z5"/>
<evidence type="ECO:0000313" key="1">
    <source>
        <dbReference type="EMBL" id="KAJ8039827.1"/>
    </source>
</evidence>
<organism evidence="1 2">
    <name type="scientific">Holothuria leucospilota</name>
    <name type="common">Black long sea cucumber</name>
    <name type="synonym">Mertensiothuria leucospilota</name>
    <dbReference type="NCBI Taxonomy" id="206669"/>
    <lineage>
        <taxon>Eukaryota</taxon>
        <taxon>Metazoa</taxon>
        <taxon>Echinodermata</taxon>
        <taxon>Eleutherozoa</taxon>
        <taxon>Echinozoa</taxon>
        <taxon>Holothuroidea</taxon>
        <taxon>Aspidochirotacea</taxon>
        <taxon>Aspidochirotida</taxon>
        <taxon>Holothuriidae</taxon>
        <taxon>Holothuria</taxon>
    </lineage>
</organism>
<evidence type="ECO:0008006" key="3">
    <source>
        <dbReference type="Google" id="ProtNLM"/>
    </source>
</evidence>
<dbReference type="Proteomes" id="UP001152320">
    <property type="component" value="Chromosome 6"/>
</dbReference>
<protein>
    <recommendedName>
        <fullName evidence="3">DUF4371 domain-containing protein</fullName>
    </recommendedName>
</protein>
<proteinExistence type="predicted"/>
<keyword evidence="2" id="KW-1185">Reference proteome</keyword>
<sequence>MEWTTCSYKRTDGIACVTHKRIVENMKPRPFSINLDECTNNSNERVLSILVSYFSDTQGPRIEQSFSIMNHVVTKKTNRLDVETFSANQTVKYDLMNSGESAIQRYHRANLKWLCHVKINGLNPLVSLGIRFLQRKSTILFVYNLFFRSKIEKNYTLFQP</sequence>
<comment type="caution">
    <text evidence="1">The sequence shown here is derived from an EMBL/GenBank/DDBJ whole genome shotgun (WGS) entry which is preliminary data.</text>
</comment>
<accession>A0A9Q1C6Z5</accession>
<dbReference type="EMBL" id="JAIZAY010000006">
    <property type="protein sequence ID" value="KAJ8039827.1"/>
    <property type="molecule type" value="Genomic_DNA"/>
</dbReference>
<gene>
    <name evidence="1" type="ORF">HOLleu_13950</name>
</gene>
<name>A0A9Q1C6Z5_HOLLE</name>
<reference evidence="1" key="1">
    <citation type="submission" date="2021-10" db="EMBL/GenBank/DDBJ databases">
        <title>Tropical sea cucumber genome reveals ecological adaptation and Cuvierian tubules defense mechanism.</title>
        <authorList>
            <person name="Chen T."/>
        </authorList>
    </citation>
    <scope>NUCLEOTIDE SEQUENCE</scope>
    <source>
        <strain evidence="1">Nanhai2018</strain>
        <tissue evidence="1">Muscle</tissue>
    </source>
</reference>
<evidence type="ECO:0000313" key="2">
    <source>
        <dbReference type="Proteomes" id="UP001152320"/>
    </source>
</evidence>
<dbReference type="OrthoDB" id="6131287at2759"/>